<dbReference type="PANTHER" id="PTHR31061:SF24">
    <property type="entry name" value="LD22376P"/>
    <property type="match status" value="1"/>
</dbReference>
<dbReference type="PANTHER" id="PTHR31061">
    <property type="entry name" value="LD22376P"/>
    <property type="match status" value="1"/>
</dbReference>
<dbReference type="Proteomes" id="UP000056419">
    <property type="component" value="Unassembled WGS sequence"/>
</dbReference>
<accession>A0A125MEZ5</accession>
<evidence type="ECO:0000256" key="1">
    <source>
        <dbReference type="SAM" id="Phobius"/>
    </source>
</evidence>
<gene>
    <name evidence="2" type="ORF">AA415_02879</name>
</gene>
<feature type="transmembrane region" description="Helical" evidence="1">
    <location>
        <begin position="335"/>
        <end position="353"/>
    </location>
</feature>
<feature type="transmembrane region" description="Helical" evidence="1">
    <location>
        <begin position="297"/>
        <end position="315"/>
    </location>
</feature>
<protein>
    <recommendedName>
        <fullName evidence="4">DUF5009 domain-containing protein</fullName>
    </recommendedName>
</protein>
<feature type="transmembrane region" description="Helical" evidence="1">
    <location>
        <begin position="50"/>
        <end position="72"/>
    </location>
</feature>
<feature type="transmembrane region" description="Helical" evidence="1">
    <location>
        <begin position="195"/>
        <end position="217"/>
    </location>
</feature>
<organism evidence="2 3">
    <name type="scientific">Bacteroides stercoris</name>
    <dbReference type="NCBI Taxonomy" id="46506"/>
    <lineage>
        <taxon>Bacteria</taxon>
        <taxon>Pseudomonadati</taxon>
        <taxon>Bacteroidota</taxon>
        <taxon>Bacteroidia</taxon>
        <taxon>Bacteroidales</taxon>
        <taxon>Bacteroidaceae</taxon>
        <taxon>Bacteroides</taxon>
    </lineage>
</organism>
<feature type="transmembrane region" description="Helical" evidence="1">
    <location>
        <begin position="84"/>
        <end position="102"/>
    </location>
</feature>
<keyword evidence="1" id="KW-1133">Transmembrane helix</keyword>
<dbReference type="AlphaFoldDB" id="A0A125MEZ5"/>
<feature type="transmembrane region" description="Helical" evidence="1">
    <location>
        <begin position="114"/>
        <end position="133"/>
    </location>
</feature>
<dbReference type="PATRIC" id="fig|46506.5.peg.3103"/>
<comment type="caution">
    <text evidence="2">The sequence shown here is derived from an EMBL/GenBank/DDBJ whole genome shotgun (WGS) entry which is preliminary data.</text>
</comment>
<proteinExistence type="predicted"/>
<name>A0A125MEZ5_BACSE</name>
<dbReference type="EMBL" id="LRGC01000020">
    <property type="protein sequence ID" value="KWR52452.1"/>
    <property type="molecule type" value="Genomic_DNA"/>
</dbReference>
<keyword evidence="3" id="KW-1185">Reference proteome</keyword>
<sequence length="361" mass="40642">MNPNKRLLSLDVLRGITVAGMILVNNTGKCGYNYAVFAHAKWDGFSPADLVFPMFMFLMGISTYISLCKYNFQYRSAIAKIIKRSLLLILIGLVIEWFLTAIDSANYFDLSQLRLMGVMQRLGICYGITALLAVKIPHKWFMPLAIVLLAAYFIFQLFGNGFEKSADNIIGMIDSAILGSNHMYLQGRQFVDPEGILSTIPAVSQVMIGFVCGKIIIDIKDNDCRMLNLFLIGTTLLFAGYLLSYACPLNKRLWSPSFVLLTCGIAALALALLLYIIDVKQNKKWFSFFEVFGANPLVIYVFSCIVGGLLVHWHIHTAVFNNLFNPLFGNYFGSFMYGVFFLLFNGLLGYVLLKRKIYIKL</sequence>
<evidence type="ECO:0008006" key="4">
    <source>
        <dbReference type="Google" id="ProtNLM"/>
    </source>
</evidence>
<reference evidence="2 3" key="1">
    <citation type="journal article" date="2016" name="BMC Genomics">
        <title>Type VI secretion systems of human gut Bacteroidales segregate into three genetic architectures, two of which are contained on mobile genetic elements.</title>
        <authorList>
            <person name="Coyne M.J."/>
            <person name="Roelofs K.G."/>
            <person name="Comstock L.E."/>
        </authorList>
    </citation>
    <scope>NUCLEOTIDE SEQUENCE [LARGE SCALE GENOMIC DNA]</scope>
    <source>
        <strain evidence="2 3">CL09T03C01</strain>
    </source>
</reference>
<evidence type="ECO:0000313" key="3">
    <source>
        <dbReference type="Proteomes" id="UP000056419"/>
    </source>
</evidence>
<dbReference type="RefSeq" id="WP_060386465.1">
    <property type="nucleotide sequence ID" value="NZ_LRGC01000020.1"/>
</dbReference>
<evidence type="ECO:0000313" key="2">
    <source>
        <dbReference type="EMBL" id="KWR52452.1"/>
    </source>
</evidence>
<keyword evidence="1" id="KW-0472">Membrane</keyword>
<feature type="transmembrane region" description="Helical" evidence="1">
    <location>
        <begin position="258"/>
        <end position="277"/>
    </location>
</feature>
<feature type="transmembrane region" description="Helical" evidence="1">
    <location>
        <begin position="229"/>
        <end position="246"/>
    </location>
</feature>
<keyword evidence="1" id="KW-0812">Transmembrane</keyword>
<dbReference type="STRING" id="46506.AA415_02879"/>
<feature type="transmembrane region" description="Helical" evidence="1">
    <location>
        <begin position="140"/>
        <end position="158"/>
    </location>
</feature>